<organism evidence="3">
    <name type="scientific">Bhargavaea cecembensis</name>
    <dbReference type="NCBI Taxonomy" id="394098"/>
    <lineage>
        <taxon>Bacteria</taxon>
        <taxon>Bacillati</taxon>
        <taxon>Bacillota</taxon>
        <taxon>Bacilli</taxon>
        <taxon>Bacillales</taxon>
        <taxon>Caryophanaceae</taxon>
        <taxon>Bhargavaea</taxon>
    </lineage>
</organism>
<evidence type="ECO:0000313" key="3">
    <source>
        <dbReference type="EMBL" id="AEE01180.1"/>
    </source>
</evidence>
<sequence>MTQYKAKTKKNQDIMVKSTKKKRKNGVLAYFMEKLVSENVVSENTLKLIRECNTFMMMVADESMEKKKQHKGNTCKNRFCPICAWKKSRKDALALSVMMAYLKQEENKEFIFLTLTAPNVPAEELEDEIKDYNHSFKKLMERKEIKKIVKGYARKLEITYNEERDDYHPHFHVLIAVNKSYFTQTAQYISRDRWLELWQQVTKNPLITQVDVRKVRNGRDDKVYEIAKYSAKDSDYLINQEVFEVFYKALKGKRLIVFSGLFKDAMTKFKNGELDGYKEKDVTKYVYAIMYNWGGKKYLELEKRYLTEEEMKEINGQLIDEKEVD</sequence>
<reference evidence="3" key="1">
    <citation type="submission" date="2010-12" db="EMBL/GenBank/DDBJ databases">
        <title>Mobilizable Tetracycline Resistance Plasmids in the Subsurface Beneath a Broiler Chicken Farm.</title>
        <authorList>
            <person name="You Y."/>
            <person name="Hilpert M."/>
            <person name="Ward M.J."/>
        </authorList>
    </citation>
    <scope>NUCLEOTIDE SEQUENCE</scope>
    <source>
        <strain evidence="3">DMV9</strain>
        <plasmid evidence="3">pBSDMV9</plasmid>
    </source>
</reference>
<geneLocation type="plasmid" evidence="3">
    <name>pBSDMV9</name>
</geneLocation>
<dbReference type="GO" id="GO:0006260">
    <property type="term" value="P:DNA replication"/>
    <property type="evidence" value="ECO:0007669"/>
    <property type="project" value="UniProtKB-KW"/>
</dbReference>
<name>F5BCP9_9BACL</name>
<dbReference type="Pfam" id="PF01446">
    <property type="entry name" value="Rep_1"/>
    <property type="match status" value="1"/>
</dbReference>
<dbReference type="InterPro" id="IPR000989">
    <property type="entry name" value="Rep"/>
</dbReference>
<evidence type="ECO:0000256" key="2">
    <source>
        <dbReference type="ARBA" id="ARBA00022705"/>
    </source>
</evidence>
<dbReference type="GO" id="GO:0003677">
    <property type="term" value="F:DNA binding"/>
    <property type="evidence" value="ECO:0007669"/>
    <property type="project" value="InterPro"/>
</dbReference>
<gene>
    <name evidence="3" type="primary">rep</name>
    <name evidence="3" type="ORF">pBSDMV9_p1</name>
</gene>
<comment type="similarity">
    <text evidence="1">Belongs to the Gram-positive plasmids replication protein type 1 family.</text>
</comment>
<keyword evidence="3" id="KW-0614">Plasmid</keyword>
<accession>F5BCP9</accession>
<proteinExistence type="inferred from homology"/>
<dbReference type="EMBL" id="HQ833018">
    <property type="protein sequence ID" value="AEE01180.1"/>
    <property type="molecule type" value="Genomic_DNA"/>
</dbReference>
<keyword evidence="2" id="KW-0235">DNA replication</keyword>
<protein>
    <submittedName>
        <fullName evidence="3">Rep</fullName>
    </submittedName>
</protein>
<evidence type="ECO:0000256" key="1">
    <source>
        <dbReference type="ARBA" id="ARBA00008909"/>
    </source>
</evidence>
<dbReference type="AlphaFoldDB" id="F5BCP9"/>